<dbReference type="InterPro" id="IPR002347">
    <property type="entry name" value="SDR_fam"/>
</dbReference>
<comment type="similarity">
    <text evidence="1 3">Belongs to the short-chain dehydrogenases/reductases (SDR) family.</text>
</comment>
<proteinExistence type="inferred from homology"/>
<evidence type="ECO:0000256" key="2">
    <source>
        <dbReference type="ARBA" id="ARBA00023002"/>
    </source>
</evidence>
<keyword evidence="5" id="KW-1185">Reference proteome</keyword>
<dbReference type="Pfam" id="PF00106">
    <property type="entry name" value="adh_short"/>
    <property type="match status" value="1"/>
</dbReference>
<evidence type="ECO:0000256" key="1">
    <source>
        <dbReference type="ARBA" id="ARBA00006484"/>
    </source>
</evidence>
<keyword evidence="2" id="KW-0560">Oxidoreductase</keyword>
<sequence length="400" mass="43058">MERWASATAVVTGATGGVGGAVSVALANAGMTVIALDVNLDRIQELQCLRQDVSNGRIIAKRCDITSPEDVSETFKWVCEEFGGVHVLVNCAGVLYQGQITDVGSNTLSDNQIIKTVDVNVTGMILCTRHAVAAMKVHGIDGHIININSIAGHYIPWADNMNVYATTKHAVTAFTASLNTELAAFQHKIKTTSISPGLVSTPMADYVKHMNMPALQPSDLTDAVLYVLSTPPHVNVSHVTRVAHDTCCCNNQLNMPALQPSDLTDAVLYVLSTPPHVNVSHVTRVAHDTCCCNNQLNMPALQPSDLTDAVLYVLSTPPHVNVSHVTRVAHDTCCCNNQLNMPALQPSDLTDAVLYVLSTPPHVNVSHVTRVAHDTCCCNNQLNMPALQPSMCCPRRRTSM</sequence>
<dbReference type="AlphaFoldDB" id="A0AAD8DN16"/>
<reference evidence="4" key="1">
    <citation type="submission" date="2023-03" db="EMBL/GenBank/DDBJ databases">
        <title>Chromosome-level genomes of two armyworms, Mythimna separata and Mythimna loreyi, provide insights into the biosynthesis and reception of sex pheromones.</title>
        <authorList>
            <person name="Zhao H."/>
        </authorList>
    </citation>
    <scope>NUCLEOTIDE SEQUENCE</scope>
    <source>
        <strain evidence="4">BeijingLab</strain>
        <tissue evidence="4">Pupa</tissue>
    </source>
</reference>
<dbReference type="EMBL" id="JARGEI010000022">
    <property type="protein sequence ID" value="KAJ8711390.1"/>
    <property type="molecule type" value="Genomic_DNA"/>
</dbReference>
<dbReference type="FunFam" id="3.40.50.720:FF:000047">
    <property type="entry name" value="NADP-dependent L-serine/L-allo-threonine dehydrogenase"/>
    <property type="match status" value="1"/>
</dbReference>
<accession>A0AAD8DN16</accession>
<dbReference type="SUPFAM" id="SSF51735">
    <property type="entry name" value="NAD(P)-binding Rossmann-fold domains"/>
    <property type="match status" value="1"/>
</dbReference>
<dbReference type="Gene3D" id="3.40.50.720">
    <property type="entry name" value="NAD(P)-binding Rossmann-like Domain"/>
    <property type="match status" value="1"/>
</dbReference>
<evidence type="ECO:0000313" key="4">
    <source>
        <dbReference type="EMBL" id="KAJ8711390.1"/>
    </source>
</evidence>
<dbReference type="GO" id="GO:0016616">
    <property type="term" value="F:oxidoreductase activity, acting on the CH-OH group of donors, NAD or NADP as acceptor"/>
    <property type="evidence" value="ECO:0007669"/>
    <property type="project" value="UniProtKB-ARBA"/>
</dbReference>
<name>A0AAD8DN16_MYTSE</name>
<dbReference type="InterPro" id="IPR036291">
    <property type="entry name" value="NAD(P)-bd_dom_sf"/>
</dbReference>
<protein>
    <submittedName>
        <fullName evidence="4">Uncharacterized protein</fullName>
    </submittedName>
</protein>
<evidence type="ECO:0000256" key="3">
    <source>
        <dbReference type="RuleBase" id="RU000363"/>
    </source>
</evidence>
<dbReference type="PRINTS" id="PR00081">
    <property type="entry name" value="GDHRDH"/>
</dbReference>
<dbReference type="PANTHER" id="PTHR43115">
    <property type="entry name" value="DEHYDROGENASE/REDUCTASE SDR FAMILY MEMBER 11"/>
    <property type="match status" value="1"/>
</dbReference>
<dbReference type="Proteomes" id="UP001231518">
    <property type="component" value="Chromosome 21"/>
</dbReference>
<evidence type="ECO:0000313" key="5">
    <source>
        <dbReference type="Proteomes" id="UP001231518"/>
    </source>
</evidence>
<dbReference type="PANTHER" id="PTHR43115:SF4">
    <property type="entry name" value="DEHYDROGENASE_REDUCTASE SDR FAMILY MEMBER 11"/>
    <property type="match status" value="1"/>
</dbReference>
<comment type="caution">
    <text evidence="4">The sequence shown here is derived from an EMBL/GenBank/DDBJ whole genome shotgun (WGS) entry which is preliminary data.</text>
</comment>
<gene>
    <name evidence="4" type="ORF">PYW07_008632</name>
</gene>
<dbReference type="PRINTS" id="PR00080">
    <property type="entry name" value="SDRFAMILY"/>
</dbReference>
<organism evidence="4 5">
    <name type="scientific">Mythimna separata</name>
    <name type="common">Oriental armyworm</name>
    <name type="synonym">Pseudaletia separata</name>
    <dbReference type="NCBI Taxonomy" id="271217"/>
    <lineage>
        <taxon>Eukaryota</taxon>
        <taxon>Metazoa</taxon>
        <taxon>Ecdysozoa</taxon>
        <taxon>Arthropoda</taxon>
        <taxon>Hexapoda</taxon>
        <taxon>Insecta</taxon>
        <taxon>Pterygota</taxon>
        <taxon>Neoptera</taxon>
        <taxon>Endopterygota</taxon>
        <taxon>Lepidoptera</taxon>
        <taxon>Glossata</taxon>
        <taxon>Ditrysia</taxon>
        <taxon>Noctuoidea</taxon>
        <taxon>Noctuidae</taxon>
        <taxon>Noctuinae</taxon>
        <taxon>Hadenini</taxon>
        <taxon>Mythimna</taxon>
    </lineage>
</organism>